<evidence type="ECO:0000313" key="8">
    <source>
        <dbReference type="EMBL" id="BAG45604.1"/>
    </source>
</evidence>
<dbReference type="CDD" id="cd07035">
    <property type="entry name" value="TPP_PYR_POX_like"/>
    <property type="match status" value="1"/>
</dbReference>
<dbReference type="InterPro" id="IPR045229">
    <property type="entry name" value="TPP_enz"/>
</dbReference>
<dbReference type="GO" id="GO:0000287">
    <property type="term" value="F:magnesium ion binding"/>
    <property type="evidence" value="ECO:0007669"/>
    <property type="project" value="InterPro"/>
</dbReference>
<evidence type="ECO:0000259" key="7">
    <source>
        <dbReference type="Pfam" id="PF02776"/>
    </source>
</evidence>
<dbReference type="SUPFAM" id="SSF52518">
    <property type="entry name" value="Thiamin diphosphate-binding fold (THDP-binding)"/>
    <property type="match status" value="2"/>
</dbReference>
<evidence type="ECO:0000313" key="9">
    <source>
        <dbReference type="Proteomes" id="UP000008815"/>
    </source>
</evidence>
<feature type="region of interest" description="Disordered" evidence="4">
    <location>
        <begin position="1"/>
        <end position="23"/>
    </location>
</feature>
<dbReference type="GO" id="GO:0009097">
    <property type="term" value="P:isoleucine biosynthetic process"/>
    <property type="evidence" value="ECO:0007669"/>
    <property type="project" value="TreeGrafter"/>
</dbReference>
<evidence type="ECO:0000256" key="4">
    <source>
        <dbReference type="SAM" id="MobiDB-lite"/>
    </source>
</evidence>
<dbReference type="RefSeq" id="WP_011881626.1">
    <property type="nucleotide sequence ID" value="NC_010086.1"/>
</dbReference>
<dbReference type="InterPro" id="IPR012001">
    <property type="entry name" value="Thiamin_PyroP_enz_TPP-bd_dom"/>
</dbReference>
<dbReference type="InterPro" id="IPR012000">
    <property type="entry name" value="Thiamin_PyroP_enz_cen_dom"/>
</dbReference>
<name>A0A0H3KK58_BURM1</name>
<evidence type="ECO:0000256" key="3">
    <source>
        <dbReference type="RuleBase" id="RU362132"/>
    </source>
</evidence>
<evidence type="ECO:0000256" key="1">
    <source>
        <dbReference type="ARBA" id="ARBA00007812"/>
    </source>
</evidence>
<dbReference type="Gene3D" id="3.40.50.970">
    <property type="match status" value="2"/>
</dbReference>
<evidence type="ECO:0000259" key="6">
    <source>
        <dbReference type="Pfam" id="PF02775"/>
    </source>
</evidence>
<feature type="domain" description="Thiamine pyrophosphate enzyme N-terminal TPP-binding" evidence="7">
    <location>
        <begin position="28"/>
        <end position="134"/>
    </location>
</feature>
<organism evidence="8 9">
    <name type="scientific">Burkholderia multivorans (strain ATCC 17616 / 249)</name>
    <dbReference type="NCBI Taxonomy" id="395019"/>
    <lineage>
        <taxon>Bacteria</taxon>
        <taxon>Pseudomonadati</taxon>
        <taxon>Pseudomonadota</taxon>
        <taxon>Betaproteobacteria</taxon>
        <taxon>Burkholderiales</taxon>
        <taxon>Burkholderiaceae</taxon>
        <taxon>Burkholderia</taxon>
        <taxon>Burkholderia cepacia complex</taxon>
    </lineage>
</organism>
<keyword evidence="9" id="KW-1185">Reference proteome</keyword>
<dbReference type="GO" id="GO:0005948">
    <property type="term" value="C:acetolactate synthase complex"/>
    <property type="evidence" value="ECO:0007669"/>
    <property type="project" value="TreeGrafter"/>
</dbReference>
<dbReference type="STRING" id="395019.BMULJ_03736"/>
<proteinExistence type="inferred from homology"/>
<protein>
    <submittedName>
        <fullName evidence="8">Thiamine pyrophosphate-requiring pyruvate decarboxylase</fullName>
    </submittedName>
</protein>
<gene>
    <name evidence="8" type="ordered locus">BMULJ_03736</name>
</gene>
<dbReference type="AlphaFoldDB" id="A0A0H3KK58"/>
<dbReference type="KEGG" id="bmj:BMULJ_03736"/>
<dbReference type="Pfam" id="PF02776">
    <property type="entry name" value="TPP_enzyme_N"/>
    <property type="match status" value="1"/>
</dbReference>
<dbReference type="EMBL" id="AP009386">
    <property type="protein sequence ID" value="BAG45604.1"/>
    <property type="molecule type" value="Genomic_DNA"/>
</dbReference>
<reference evidence="8 9" key="1">
    <citation type="submission" date="2007-04" db="EMBL/GenBank/DDBJ databases">
        <title>Complete genome sequence of Burkholderia multivorans ATCC 17616.</title>
        <authorList>
            <person name="Ohtsubo Y."/>
            <person name="Yamashita A."/>
            <person name="Kurokawa K."/>
            <person name="Takami H."/>
            <person name="Yuhara S."/>
            <person name="Nishiyama E."/>
            <person name="Endo R."/>
            <person name="Miyazaki R."/>
            <person name="Ono A."/>
            <person name="Yano K."/>
            <person name="Ito M."/>
            <person name="Sota M."/>
            <person name="Yuji N."/>
            <person name="Hattori M."/>
            <person name="Tsuda M."/>
        </authorList>
    </citation>
    <scope>NUCLEOTIDE SEQUENCE [LARGE SCALE GENOMIC DNA]</scope>
    <source>
        <strain evidence="9">ATCC 17616 / 249</strain>
    </source>
</reference>
<dbReference type="InterPro" id="IPR029035">
    <property type="entry name" value="DHS-like_NAD/FAD-binding_dom"/>
</dbReference>
<dbReference type="Gene3D" id="3.40.50.1220">
    <property type="entry name" value="TPP-binding domain"/>
    <property type="match status" value="1"/>
</dbReference>
<comment type="similarity">
    <text evidence="1 3">Belongs to the TPP enzyme family.</text>
</comment>
<feature type="compositionally biased region" description="Polar residues" evidence="4">
    <location>
        <begin position="1"/>
        <end position="17"/>
    </location>
</feature>
<dbReference type="GO" id="GO:0009099">
    <property type="term" value="P:L-valine biosynthetic process"/>
    <property type="evidence" value="ECO:0007669"/>
    <property type="project" value="TreeGrafter"/>
</dbReference>
<dbReference type="InterPro" id="IPR011766">
    <property type="entry name" value="TPP_enzyme_TPP-bd"/>
</dbReference>
<dbReference type="GO" id="GO:0003984">
    <property type="term" value="F:acetolactate synthase activity"/>
    <property type="evidence" value="ECO:0007669"/>
    <property type="project" value="TreeGrafter"/>
</dbReference>
<evidence type="ECO:0000256" key="2">
    <source>
        <dbReference type="ARBA" id="ARBA00023052"/>
    </source>
</evidence>
<dbReference type="eggNOG" id="COG0028">
    <property type="taxonomic scope" value="Bacteria"/>
</dbReference>
<dbReference type="KEGG" id="bmu:Bmul_4783"/>
<dbReference type="GO" id="GO:0050660">
    <property type="term" value="F:flavin adenine dinucleotide binding"/>
    <property type="evidence" value="ECO:0007669"/>
    <property type="project" value="TreeGrafter"/>
</dbReference>
<keyword evidence="2 3" id="KW-0786">Thiamine pyrophosphate</keyword>
<dbReference type="GO" id="GO:0030976">
    <property type="term" value="F:thiamine pyrophosphate binding"/>
    <property type="evidence" value="ECO:0007669"/>
    <property type="project" value="InterPro"/>
</dbReference>
<dbReference type="Pfam" id="PF00205">
    <property type="entry name" value="TPP_enzyme_M"/>
    <property type="match status" value="1"/>
</dbReference>
<dbReference type="PANTHER" id="PTHR18968:SF13">
    <property type="entry name" value="ACETOLACTATE SYNTHASE CATALYTIC SUBUNIT, MITOCHONDRIAL"/>
    <property type="match status" value="1"/>
</dbReference>
<keyword evidence="8" id="KW-0670">Pyruvate</keyword>
<evidence type="ECO:0000259" key="5">
    <source>
        <dbReference type="Pfam" id="PF00205"/>
    </source>
</evidence>
<dbReference type="InterPro" id="IPR029061">
    <property type="entry name" value="THDP-binding"/>
</dbReference>
<feature type="domain" description="Thiamine pyrophosphate enzyme central" evidence="5">
    <location>
        <begin position="225"/>
        <end position="337"/>
    </location>
</feature>
<dbReference type="PANTHER" id="PTHR18968">
    <property type="entry name" value="THIAMINE PYROPHOSPHATE ENZYMES"/>
    <property type="match status" value="1"/>
</dbReference>
<dbReference type="Proteomes" id="UP000008815">
    <property type="component" value="Chromosome 2"/>
</dbReference>
<sequence>MNSLAEDQAANAHQTEGTVAEDRENYWGSDGIAELLQSLDIPFLCLNPGSSFRGLHDSIVNHTGNTNPEFLLCLHEEHAVAIAHGYAKVKGSPLAVALHSNVGLMHASMAIYNAWCDRVPMLVLGAHGPADAAKRRPWIDWIHTSQDTAALVRPFVKWDNQPLSVDAAYEAILRAFQITRTQPSAPVYVCLDVTFQETRLEGRPRIPDAARYAPPAPPYPRPADIDQAVQVLSHGKRPVMLIGRVSRDTVEWRERIELAERLGATVLTDLKTAASFPTDHPQHPHPPAFFVNGPSAEALRQADVVLALDWVDLAGTLKAAWPQSPVSAHVISVSLDHTLHNGWSFDHQGLPAVDIAIASDTGITVRELLAALPQDRQLNNEVSSRVRPARLPAEGSGISMETLASTLRAATRSMDVSLLRLPLGWSGELWDFHSPLDYLGYDGGAGIGSGPGMAVGAALALAGTGRLPVAILGDGDFLMGNTALWSAAHFDVPLLVIVANNQSFYNDEVHQERVALERGRPVENKWIGQRISSPLVDLAAMARAQGFTATGPVVDSNALSVALAEAISKVLEGGQVLVDVHVKPGYAPSMSRGMTASATDKATR</sequence>
<accession>A0A0H3KK58</accession>
<feature type="domain" description="Thiamine pyrophosphate enzyme TPP-binding" evidence="6">
    <location>
        <begin position="425"/>
        <end position="580"/>
    </location>
</feature>
<dbReference type="HOGENOM" id="CLU_013748_4_0_4"/>
<dbReference type="Pfam" id="PF02775">
    <property type="entry name" value="TPP_enzyme_C"/>
    <property type="match status" value="1"/>
</dbReference>
<dbReference type="SUPFAM" id="SSF52467">
    <property type="entry name" value="DHS-like NAD/FAD-binding domain"/>
    <property type="match status" value="1"/>
</dbReference>